<gene>
    <name evidence="7" type="ORF">MPL3356_60593</name>
</gene>
<dbReference type="InterPro" id="IPR050813">
    <property type="entry name" value="Sigma-70_Factor"/>
</dbReference>
<accession>A0A090EFG4</accession>
<dbReference type="NCBIfam" id="TIGR02937">
    <property type="entry name" value="sigma70-ECF"/>
    <property type="match status" value="1"/>
</dbReference>
<dbReference type="InterPro" id="IPR000943">
    <property type="entry name" value="RNA_pol_sigma70"/>
</dbReference>
<keyword evidence="5" id="KW-0804">Transcription</keyword>
<feature type="domain" description="RNA polymerase sigma-70" evidence="6">
    <location>
        <begin position="249"/>
        <end position="275"/>
    </location>
</feature>
<evidence type="ECO:0000259" key="6">
    <source>
        <dbReference type="PROSITE" id="PS00716"/>
    </source>
</evidence>
<evidence type="ECO:0000256" key="4">
    <source>
        <dbReference type="ARBA" id="ARBA00023125"/>
    </source>
</evidence>
<dbReference type="InterPro" id="IPR007630">
    <property type="entry name" value="RNA_pol_sigma70_r4"/>
</dbReference>
<name>A0A090EFG4_MESPL</name>
<dbReference type="InterPro" id="IPR007627">
    <property type="entry name" value="RNA_pol_sigma70_r2"/>
</dbReference>
<dbReference type="GO" id="GO:0006352">
    <property type="term" value="P:DNA-templated transcription initiation"/>
    <property type="evidence" value="ECO:0007669"/>
    <property type="project" value="InterPro"/>
</dbReference>
<evidence type="ECO:0000313" key="7">
    <source>
        <dbReference type="EMBL" id="CDX26863.1"/>
    </source>
</evidence>
<dbReference type="GO" id="GO:0003677">
    <property type="term" value="F:DNA binding"/>
    <property type="evidence" value="ECO:0007669"/>
    <property type="project" value="UniProtKB-KW"/>
</dbReference>
<keyword evidence="2" id="KW-0805">Transcription regulation</keyword>
<dbReference type="EMBL" id="CCMZ01000056">
    <property type="protein sequence ID" value="CDX26863.1"/>
    <property type="molecule type" value="Genomic_DNA"/>
</dbReference>
<evidence type="ECO:0000256" key="2">
    <source>
        <dbReference type="ARBA" id="ARBA00023015"/>
    </source>
</evidence>
<comment type="similarity">
    <text evidence="1">Belongs to the sigma-70 factor family.</text>
</comment>
<protein>
    <submittedName>
        <fullName evidence="7">RNA polymerase sigma factor</fullName>
    </submittedName>
</protein>
<dbReference type="Pfam" id="PF04545">
    <property type="entry name" value="Sigma70_r4"/>
    <property type="match status" value="1"/>
</dbReference>
<sequence length="299" mass="34115">MQSSSPYVPFDGRRRHPMLGRDAEMDLARRWRDHHDEKALHKLILAYTPLVGGMARRYRNYGLPDDDLKQEGQLGLLQAARRFDPELGIRFGTYASWWVRSAIQEFIFRNFSVVGSSSTVAGKRLFFQCRSVYRRVEAQYPAWHRDQITARVAELIGVTAQQVASMAERLAHPTYSLDMPVAAIADTNDAGGITFGDAMPSTDPLPDEFVEQTIDGERMSKKLRAAIRDLSDRQKVIIQARWLSDDMATLEELGDHFAVSKERIRQVEKDAFGYLQARLTGKRSRLPDRRGRDKKRCAA</sequence>
<dbReference type="Gene3D" id="1.20.120.1810">
    <property type="match status" value="1"/>
</dbReference>
<dbReference type="InterPro" id="IPR013325">
    <property type="entry name" value="RNA_pol_sigma_r2"/>
</dbReference>
<dbReference type="SUPFAM" id="SSF88946">
    <property type="entry name" value="Sigma2 domain of RNA polymerase sigma factors"/>
    <property type="match status" value="1"/>
</dbReference>
<dbReference type="Gene3D" id="1.20.140.160">
    <property type="match status" value="1"/>
</dbReference>
<evidence type="ECO:0000256" key="1">
    <source>
        <dbReference type="ARBA" id="ARBA00007788"/>
    </source>
</evidence>
<dbReference type="PROSITE" id="PS00716">
    <property type="entry name" value="SIGMA70_2"/>
    <property type="match status" value="1"/>
</dbReference>
<evidence type="ECO:0000256" key="5">
    <source>
        <dbReference type="ARBA" id="ARBA00023163"/>
    </source>
</evidence>
<dbReference type="SUPFAM" id="SSF88659">
    <property type="entry name" value="Sigma3 and sigma4 domains of RNA polymerase sigma factors"/>
    <property type="match status" value="1"/>
</dbReference>
<proteinExistence type="inferred from homology"/>
<dbReference type="Pfam" id="PF04542">
    <property type="entry name" value="Sigma70_r2"/>
    <property type="match status" value="1"/>
</dbReference>
<dbReference type="Proteomes" id="UP000045285">
    <property type="component" value="Unassembled WGS sequence"/>
</dbReference>
<dbReference type="PANTHER" id="PTHR30376:SF3">
    <property type="entry name" value="RNA POLYMERASE SIGMA FACTOR RPOH"/>
    <property type="match status" value="1"/>
</dbReference>
<reference evidence="8" key="1">
    <citation type="submission" date="2014-08" db="EMBL/GenBank/DDBJ databases">
        <authorList>
            <person name="Moulin L."/>
        </authorList>
    </citation>
    <scope>NUCLEOTIDE SEQUENCE [LARGE SCALE GENOMIC DNA]</scope>
</reference>
<keyword evidence="4" id="KW-0238">DNA-binding</keyword>
<dbReference type="InterPro" id="IPR014284">
    <property type="entry name" value="RNA_pol_sigma-70_dom"/>
</dbReference>
<dbReference type="PANTHER" id="PTHR30376">
    <property type="entry name" value="SIGMA FACTOR RPOH HEAT SHOCK RELATED"/>
    <property type="match status" value="1"/>
</dbReference>
<dbReference type="PRINTS" id="PR00046">
    <property type="entry name" value="SIGMA70FCT"/>
</dbReference>
<keyword evidence="8" id="KW-1185">Reference proteome</keyword>
<dbReference type="AlphaFoldDB" id="A0A090EFG4"/>
<keyword evidence="3" id="KW-0731">Sigma factor</keyword>
<dbReference type="GO" id="GO:0016987">
    <property type="term" value="F:sigma factor activity"/>
    <property type="evidence" value="ECO:0007669"/>
    <property type="project" value="UniProtKB-KW"/>
</dbReference>
<evidence type="ECO:0000313" key="8">
    <source>
        <dbReference type="Proteomes" id="UP000045285"/>
    </source>
</evidence>
<organism evidence="7 8">
    <name type="scientific">Mesorhizobium plurifarium</name>
    <dbReference type="NCBI Taxonomy" id="69974"/>
    <lineage>
        <taxon>Bacteria</taxon>
        <taxon>Pseudomonadati</taxon>
        <taxon>Pseudomonadota</taxon>
        <taxon>Alphaproteobacteria</taxon>
        <taxon>Hyphomicrobiales</taxon>
        <taxon>Phyllobacteriaceae</taxon>
        <taxon>Mesorhizobium</taxon>
    </lineage>
</organism>
<evidence type="ECO:0000256" key="3">
    <source>
        <dbReference type="ARBA" id="ARBA00023082"/>
    </source>
</evidence>
<dbReference type="InterPro" id="IPR013324">
    <property type="entry name" value="RNA_pol_sigma_r3/r4-like"/>
</dbReference>